<evidence type="ECO:0000313" key="1">
    <source>
        <dbReference type="EMBL" id="KNC29936.1"/>
    </source>
</evidence>
<sequence length="217" mass="23682">MVTGICRYKNLNTVLSTESSNSCVPYSSSIPEVEITKFAPVGVPTISKGGLLNQKLFSNDRKMSTRTKVLVENYSLRQKVRSSCAKVLNAPLDSRTFWTFVKRVKYIASSSVPTLIKNNKTSIDPIDKSNLLAELFAVPDCTPALVLKQCSSKLARPLAHLFSTLYQGLKTAFGVVASVLHLVASLAPWTFGIGVDSVRIDSCKIFQSLSASIHILP</sequence>
<organism evidence="1 2">
    <name type="scientific">Lucilia cuprina</name>
    <name type="common">Green bottle fly</name>
    <name type="synonym">Australian sheep blowfly</name>
    <dbReference type="NCBI Taxonomy" id="7375"/>
    <lineage>
        <taxon>Eukaryota</taxon>
        <taxon>Metazoa</taxon>
        <taxon>Ecdysozoa</taxon>
        <taxon>Arthropoda</taxon>
        <taxon>Hexapoda</taxon>
        <taxon>Insecta</taxon>
        <taxon>Pterygota</taxon>
        <taxon>Neoptera</taxon>
        <taxon>Endopterygota</taxon>
        <taxon>Diptera</taxon>
        <taxon>Brachycera</taxon>
        <taxon>Muscomorpha</taxon>
        <taxon>Oestroidea</taxon>
        <taxon>Calliphoridae</taxon>
        <taxon>Luciliinae</taxon>
        <taxon>Lucilia</taxon>
    </lineage>
</organism>
<gene>
    <name evidence="1" type="ORF">FF38_08513</name>
</gene>
<keyword evidence="2" id="KW-1185">Reference proteome</keyword>
<protein>
    <submittedName>
        <fullName evidence="1">Uncharacterized protein</fullName>
    </submittedName>
</protein>
<dbReference type="AlphaFoldDB" id="A0A0L0CCH7"/>
<dbReference type="EMBL" id="JRES01000608">
    <property type="protein sequence ID" value="KNC29936.1"/>
    <property type="molecule type" value="Genomic_DNA"/>
</dbReference>
<accession>A0A0L0CCH7</accession>
<evidence type="ECO:0000313" key="2">
    <source>
        <dbReference type="Proteomes" id="UP000037069"/>
    </source>
</evidence>
<comment type="caution">
    <text evidence="1">The sequence shown here is derived from an EMBL/GenBank/DDBJ whole genome shotgun (WGS) entry which is preliminary data.</text>
</comment>
<reference evidence="1 2" key="1">
    <citation type="journal article" date="2015" name="Nat. Commun.">
        <title>Lucilia cuprina genome unlocks parasitic fly biology to underpin future interventions.</title>
        <authorList>
            <person name="Anstead C.A."/>
            <person name="Korhonen P.K."/>
            <person name="Young N.D."/>
            <person name="Hall R.S."/>
            <person name="Jex A.R."/>
            <person name="Murali S.C."/>
            <person name="Hughes D.S."/>
            <person name="Lee S.F."/>
            <person name="Perry T."/>
            <person name="Stroehlein A.J."/>
            <person name="Ansell B.R."/>
            <person name="Breugelmans B."/>
            <person name="Hofmann A."/>
            <person name="Qu J."/>
            <person name="Dugan S."/>
            <person name="Lee S.L."/>
            <person name="Chao H."/>
            <person name="Dinh H."/>
            <person name="Han Y."/>
            <person name="Doddapaneni H.V."/>
            <person name="Worley K.C."/>
            <person name="Muzny D.M."/>
            <person name="Ioannidis P."/>
            <person name="Waterhouse R.M."/>
            <person name="Zdobnov E.M."/>
            <person name="James P.J."/>
            <person name="Bagnall N.H."/>
            <person name="Kotze A.C."/>
            <person name="Gibbs R.A."/>
            <person name="Richards S."/>
            <person name="Batterham P."/>
            <person name="Gasser R.B."/>
        </authorList>
    </citation>
    <scope>NUCLEOTIDE SEQUENCE [LARGE SCALE GENOMIC DNA]</scope>
    <source>
        <strain evidence="1 2">LS</strain>
        <tissue evidence="1">Full body</tissue>
    </source>
</reference>
<dbReference type="Proteomes" id="UP000037069">
    <property type="component" value="Unassembled WGS sequence"/>
</dbReference>
<name>A0A0L0CCH7_LUCCU</name>
<proteinExistence type="predicted"/>